<evidence type="ECO:0000313" key="4">
    <source>
        <dbReference type="EMBL" id="SFQ26176.1"/>
    </source>
</evidence>
<evidence type="ECO:0000259" key="3">
    <source>
        <dbReference type="Pfam" id="PF14230"/>
    </source>
</evidence>
<reference evidence="5" key="1">
    <citation type="submission" date="2016-10" db="EMBL/GenBank/DDBJ databases">
        <authorList>
            <person name="Varghese N."/>
            <person name="Submissions S."/>
        </authorList>
    </citation>
    <scope>NUCLEOTIDE SEQUENCE [LARGE SCALE GENOMIC DNA]</scope>
    <source>
        <strain evidence="5">CGMCC 4.5579</strain>
    </source>
</reference>
<evidence type="ECO:0000256" key="1">
    <source>
        <dbReference type="SAM" id="MobiDB-lite"/>
    </source>
</evidence>
<dbReference type="Proteomes" id="UP000198727">
    <property type="component" value="Unassembled WGS sequence"/>
</dbReference>
<keyword evidence="2" id="KW-0472">Membrane</keyword>
<dbReference type="OrthoDB" id="3625154at2"/>
<dbReference type="RefSeq" id="WP_092531223.1">
    <property type="nucleotide sequence ID" value="NZ_FOWW01000005.1"/>
</dbReference>
<feature type="compositionally biased region" description="Low complexity" evidence="1">
    <location>
        <begin position="25"/>
        <end position="54"/>
    </location>
</feature>
<proteinExistence type="predicted"/>
<sequence>MTQPPHPQQGGPWPPQGPGHPGTPYPQQHPQRHPQGYPQQAPYPAHPGYGQQPGPAHPGPGGPAHQDQRFGGGFGERYGGLGAFDEDDRSRRPRSRKPWLIGGAAVLVLGAGAAAAWLLGAFRGDVLDQDSVQDGVLMVLRDSYGEHDVRDARCPADQPARNGVTFDCRVVVAGQARTVRIRVLNDKPQFEVGAPR</sequence>
<protein>
    <recommendedName>
        <fullName evidence="3">DUF4333 domain-containing protein</fullName>
    </recommendedName>
</protein>
<dbReference type="EMBL" id="FOWW01000005">
    <property type="protein sequence ID" value="SFQ26176.1"/>
    <property type="molecule type" value="Genomic_DNA"/>
</dbReference>
<keyword evidence="2" id="KW-0812">Transmembrane</keyword>
<dbReference type="SUPFAM" id="SSF81995">
    <property type="entry name" value="beta-sandwich domain of Sec23/24"/>
    <property type="match status" value="1"/>
</dbReference>
<feature type="compositionally biased region" description="Pro residues" evidence="1">
    <location>
        <begin position="1"/>
        <end position="24"/>
    </location>
</feature>
<evidence type="ECO:0000256" key="2">
    <source>
        <dbReference type="SAM" id="Phobius"/>
    </source>
</evidence>
<dbReference type="Pfam" id="PF14230">
    <property type="entry name" value="DUF4333"/>
    <property type="match status" value="1"/>
</dbReference>
<feature type="transmembrane region" description="Helical" evidence="2">
    <location>
        <begin position="99"/>
        <end position="119"/>
    </location>
</feature>
<gene>
    <name evidence="4" type="ORF">SAMN05421810_105399</name>
</gene>
<accession>A0A1I5X2X9</accession>
<keyword evidence="5" id="KW-1185">Reference proteome</keyword>
<name>A0A1I5X2X9_9PSEU</name>
<keyword evidence="2" id="KW-1133">Transmembrane helix</keyword>
<dbReference type="STRING" id="587909.SAMN05421810_105399"/>
<dbReference type="AlphaFoldDB" id="A0A1I5X2X9"/>
<organism evidence="4 5">
    <name type="scientific">Amycolatopsis arida</name>
    <dbReference type="NCBI Taxonomy" id="587909"/>
    <lineage>
        <taxon>Bacteria</taxon>
        <taxon>Bacillati</taxon>
        <taxon>Actinomycetota</taxon>
        <taxon>Actinomycetes</taxon>
        <taxon>Pseudonocardiales</taxon>
        <taxon>Pseudonocardiaceae</taxon>
        <taxon>Amycolatopsis</taxon>
    </lineage>
</organism>
<feature type="compositionally biased region" description="Gly residues" evidence="1">
    <location>
        <begin position="70"/>
        <end position="82"/>
    </location>
</feature>
<evidence type="ECO:0000313" key="5">
    <source>
        <dbReference type="Proteomes" id="UP000198727"/>
    </source>
</evidence>
<feature type="domain" description="DUF4333" evidence="3">
    <location>
        <begin position="113"/>
        <end position="186"/>
    </location>
</feature>
<dbReference type="InterPro" id="IPR025637">
    <property type="entry name" value="DUF4333"/>
</dbReference>
<feature type="region of interest" description="Disordered" evidence="1">
    <location>
        <begin position="1"/>
        <end position="95"/>
    </location>
</feature>